<sequence length="244" mass="27213">MQLDSNHLTALEQIRLGIETSKQLMVFQTEYHGGPVQTEYILTTDAARSLAEIFSTDVAVECPYKDLVNLLNAQQVKKSVFRGTRADITVKDSLNPPIAVIEFKIRVRRFADIQGDISKISRLLTAFKPQICDRTLGIVAFQVHVPARENWITEDRVLAKAKAVESNLKAALGTYAAQHPGFMFDWHEFQGADEGAVGRQLDGHPDDPDAAWGKKGHATRYHAVLIQRIRSVPATQPSPFKKPI</sequence>
<evidence type="ECO:0000313" key="2">
    <source>
        <dbReference type="Proteomes" id="UP000035489"/>
    </source>
</evidence>
<reference evidence="1 2" key="1">
    <citation type="submission" date="2015-05" db="EMBL/GenBank/DDBJ databases">
        <title>Draft genome sequence of Microvirga vignae strain BR3299, a novel nitrogen fixing bacteria isolated from Brazil semi-aired region.</title>
        <authorList>
            <person name="Zilli J.E."/>
            <person name="Passos S.R."/>
            <person name="Leite J."/>
            <person name="Baldani J.I."/>
            <person name="Xavier G.R."/>
            <person name="Rumjaneck N.G."/>
            <person name="Simoes-Araujo J.L."/>
        </authorList>
    </citation>
    <scope>NUCLEOTIDE SEQUENCE [LARGE SCALE GENOMIC DNA]</scope>
    <source>
        <strain evidence="1 2">BR3299</strain>
    </source>
</reference>
<evidence type="ECO:0000313" key="1">
    <source>
        <dbReference type="EMBL" id="KLK90996.1"/>
    </source>
</evidence>
<name>A0A0H1R832_9HYPH</name>
<dbReference type="AlphaFoldDB" id="A0A0H1R832"/>
<dbReference type="RefSeq" id="WP_047191308.1">
    <property type="nucleotide sequence ID" value="NZ_LCYG01000062.1"/>
</dbReference>
<comment type="caution">
    <text evidence="1">The sequence shown here is derived from an EMBL/GenBank/DDBJ whole genome shotgun (WGS) entry which is preliminary data.</text>
</comment>
<proteinExistence type="predicted"/>
<dbReference type="EMBL" id="LCYG01000062">
    <property type="protein sequence ID" value="KLK90996.1"/>
    <property type="molecule type" value="Genomic_DNA"/>
</dbReference>
<dbReference type="Proteomes" id="UP000035489">
    <property type="component" value="Unassembled WGS sequence"/>
</dbReference>
<dbReference type="PATRIC" id="fig|1225564.3.peg.5929"/>
<protein>
    <submittedName>
        <fullName evidence="1">Uncharacterized protein</fullName>
    </submittedName>
</protein>
<organism evidence="1 2">
    <name type="scientific">Microvirga vignae</name>
    <dbReference type="NCBI Taxonomy" id="1225564"/>
    <lineage>
        <taxon>Bacteria</taxon>
        <taxon>Pseudomonadati</taxon>
        <taxon>Pseudomonadota</taxon>
        <taxon>Alphaproteobacteria</taxon>
        <taxon>Hyphomicrobiales</taxon>
        <taxon>Methylobacteriaceae</taxon>
        <taxon>Microvirga</taxon>
    </lineage>
</organism>
<accession>A0A0H1R832</accession>
<keyword evidence="2" id="KW-1185">Reference proteome</keyword>
<gene>
    <name evidence="1" type="ORF">AA309_22725</name>
</gene>